<organism evidence="5 6">
    <name type="scientific">Mycoemilia scoparia</name>
    <dbReference type="NCBI Taxonomy" id="417184"/>
    <lineage>
        <taxon>Eukaryota</taxon>
        <taxon>Fungi</taxon>
        <taxon>Fungi incertae sedis</taxon>
        <taxon>Zoopagomycota</taxon>
        <taxon>Kickxellomycotina</taxon>
        <taxon>Kickxellomycetes</taxon>
        <taxon>Kickxellales</taxon>
        <taxon>Kickxellaceae</taxon>
        <taxon>Mycoemilia</taxon>
    </lineage>
</organism>
<dbReference type="Pfam" id="PF00076">
    <property type="entry name" value="RRM_1"/>
    <property type="match status" value="3"/>
</dbReference>
<dbReference type="AlphaFoldDB" id="A0A9W8DWT9"/>
<dbReference type="GO" id="GO:0010494">
    <property type="term" value="C:cytoplasmic stress granule"/>
    <property type="evidence" value="ECO:0007669"/>
    <property type="project" value="TreeGrafter"/>
</dbReference>
<reference evidence="5" key="1">
    <citation type="submission" date="2022-07" db="EMBL/GenBank/DDBJ databases">
        <title>Phylogenomic reconstructions and comparative analyses of Kickxellomycotina fungi.</title>
        <authorList>
            <person name="Reynolds N.K."/>
            <person name="Stajich J.E."/>
            <person name="Barry K."/>
            <person name="Grigoriev I.V."/>
            <person name="Crous P."/>
            <person name="Smith M.E."/>
        </authorList>
    </citation>
    <scope>NUCLEOTIDE SEQUENCE</scope>
    <source>
        <strain evidence="5">NBRC 100468</strain>
    </source>
</reference>
<evidence type="ECO:0000313" key="5">
    <source>
        <dbReference type="EMBL" id="KAJ1921956.1"/>
    </source>
</evidence>
<dbReference type="Proteomes" id="UP001150538">
    <property type="component" value="Unassembled WGS sequence"/>
</dbReference>
<dbReference type="SMART" id="SM00360">
    <property type="entry name" value="RRM"/>
    <property type="match status" value="3"/>
</dbReference>
<dbReference type="Gene3D" id="3.30.70.330">
    <property type="match status" value="3"/>
</dbReference>
<evidence type="ECO:0000259" key="4">
    <source>
        <dbReference type="PROSITE" id="PS50102"/>
    </source>
</evidence>
<sequence length="413" mass="45220">MDGNASTSDSAPLYANQQIAGAGPGQLVQLQQPQNPTGKAEDPNCKSLYVGNLDPRVTEQMLFEIFATVASVLSVKIIPDKHLVHGGMNYGFVELADHQLAQQALQSLNGRRIIDSEIRVNWAFAGSNQSREDTSSHHHIFVGDLSPEVNDAILAKAFSAFSSMSDARVMWDVNSGKSRGYGFVAFRERGDAENAIGVMNGEWLGNRAIRVNWANQKNPASRPQGKTPVSLSYEAVLTQTSEFNTTVYVGNLSPNTTQEQIIPMFLQFGYVIEVRMQTDRGYAFIKLNSHEAAAMAITSLQGQVINDRAIKVSWGKDRAPEKNAGMFQQNAAMNPHYAHPYPYGMPQHYPGMPGNQSAPNGNAPSAWGTYSYDPQSFYNPLYQQSGQGMVPNPMPPTTDPSTESKNGILHNGY</sequence>
<protein>
    <submittedName>
        <fullName evidence="5">E3 ubiquitin-protein ligase pub1</fullName>
    </submittedName>
</protein>
<dbReference type="CDD" id="cd12619">
    <property type="entry name" value="RRM2_PUB1"/>
    <property type="match status" value="1"/>
</dbReference>
<dbReference type="InterPro" id="IPR050825">
    <property type="entry name" value="RBM42_RBP45_47-like"/>
</dbReference>
<feature type="region of interest" description="Disordered" evidence="3">
    <location>
        <begin position="381"/>
        <end position="413"/>
    </location>
</feature>
<evidence type="ECO:0000256" key="1">
    <source>
        <dbReference type="ARBA" id="ARBA00022884"/>
    </source>
</evidence>
<dbReference type="SUPFAM" id="SSF54928">
    <property type="entry name" value="RNA-binding domain, RBD"/>
    <property type="match status" value="3"/>
</dbReference>
<evidence type="ECO:0000256" key="2">
    <source>
        <dbReference type="PROSITE-ProRule" id="PRU00176"/>
    </source>
</evidence>
<dbReference type="PANTHER" id="PTHR47640:SF5">
    <property type="entry name" value="RRM DOMAIN-CONTAINING PROTEIN"/>
    <property type="match status" value="1"/>
</dbReference>
<dbReference type="InterPro" id="IPR035979">
    <property type="entry name" value="RBD_domain_sf"/>
</dbReference>
<dbReference type="GO" id="GO:0043488">
    <property type="term" value="P:regulation of mRNA stability"/>
    <property type="evidence" value="ECO:0007669"/>
    <property type="project" value="TreeGrafter"/>
</dbReference>
<keyword evidence="1 2" id="KW-0694">RNA-binding</keyword>
<dbReference type="InterPro" id="IPR000504">
    <property type="entry name" value="RRM_dom"/>
</dbReference>
<name>A0A9W8DWT9_9FUNG</name>
<dbReference type="PROSITE" id="PS50102">
    <property type="entry name" value="RRM"/>
    <property type="match status" value="3"/>
</dbReference>
<comment type="caution">
    <text evidence="5">The sequence shown here is derived from an EMBL/GenBank/DDBJ whole genome shotgun (WGS) entry which is preliminary data.</text>
</comment>
<dbReference type="GO" id="GO:0003729">
    <property type="term" value="F:mRNA binding"/>
    <property type="evidence" value="ECO:0007669"/>
    <property type="project" value="InterPro"/>
</dbReference>
<dbReference type="OrthoDB" id="8093034at2759"/>
<feature type="domain" description="RRM" evidence="4">
    <location>
        <begin position="46"/>
        <end position="125"/>
    </location>
</feature>
<dbReference type="EMBL" id="JANBPU010000002">
    <property type="protein sequence ID" value="KAJ1921956.1"/>
    <property type="molecule type" value="Genomic_DNA"/>
</dbReference>
<accession>A0A9W8DWT9</accession>
<dbReference type="GO" id="GO:0000184">
    <property type="term" value="P:nuclear-transcribed mRNA catabolic process, nonsense-mediated decay"/>
    <property type="evidence" value="ECO:0007669"/>
    <property type="project" value="TreeGrafter"/>
</dbReference>
<feature type="domain" description="RRM" evidence="4">
    <location>
        <begin position="245"/>
        <end position="317"/>
    </location>
</feature>
<dbReference type="InterPro" id="IPR012677">
    <property type="entry name" value="Nucleotide-bd_a/b_plait_sf"/>
</dbReference>
<evidence type="ECO:0000313" key="6">
    <source>
        <dbReference type="Proteomes" id="UP001150538"/>
    </source>
</evidence>
<dbReference type="GO" id="GO:0034063">
    <property type="term" value="P:stress granule assembly"/>
    <property type="evidence" value="ECO:0007669"/>
    <property type="project" value="TreeGrafter"/>
</dbReference>
<proteinExistence type="predicted"/>
<keyword evidence="6" id="KW-1185">Reference proteome</keyword>
<dbReference type="PANTHER" id="PTHR47640">
    <property type="entry name" value="TRNA SELENOCYSTEINE 1-ASSOCIATED PROTEIN 1-RELATED-RELATED"/>
    <property type="match status" value="1"/>
</dbReference>
<feature type="domain" description="RRM" evidence="4">
    <location>
        <begin position="138"/>
        <end position="216"/>
    </location>
</feature>
<evidence type="ECO:0000256" key="3">
    <source>
        <dbReference type="SAM" id="MobiDB-lite"/>
    </source>
</evidence>
<gene>
    <name evidence="5" type="primary">PUB1</name>
    <name evidence="5" type="ORF">H4219_000303</name>
</gene>